<organism evidence="1 2">
    <name type="scientific">Trifolium subterraneum</name>
    <name type="common">Subterranean clover</name>
    <dbReference type="NCBI Taxonomy" id="3900"/>
    <lineage>
        <taxon>Eukaryota</taxon>
        <taxon>Viridiplantae</taxon>
        <taxon>Streptophyta</taxon>
        <taxon>Embryophyta</taxon>
        <taxon>Tracheophyta</taxon>
        <taxon>Spermatophyta</taxon>
        <taxon>Magnoliopsida</taxon>
        <taxon>eudicotyledons</taxon>
        <taxon>Gunneridae</taxon>
        <taxon>Pentapetalae</taxon>
        <taxon>rosids</taxon>
        <taxon>fabids</taxon>
        <taxon>Fabales</taxon>
        <taxon>Fabaceae</taxon>
        <taxon>Papilionoideae</taxon>
        <taxon>50 kb inversion clade</taxon>
        <taxon>NPAAA clade</taxon>
        <taxon>Hologalegina</taxon>
        <taxon>IRL clade</taxon>
        <taxon>Trifolieae</taxon>
        <taxon>Trifolium</taxon>
    </lineage>
</organism>
<proteinExistence type="predicted"/>
<evidence type="ECO:0000313" key="1">
    <source>
        <dbReference type="EMBL" id="GAU40720.1"/>
    </source>
</evidence>
<name>A0A2Z6NVA0_TRISU</name>
<sequence>MLLNPRNPCEALCLKLFLNVDDTVPSRTPKQVYSYNCGCQTIEELGIALDDLEVKMISIGETEALSLLAASLTSKCTLTGGLGHLLNVSNDESTLLKVPKQEPT</sequence>
<evidence type="ECO:0000313" key="2">
    <source>
        <dbReference type="Proteomes" id="UP000242715"/>
    </source>
</evidence>
<keyword evidence="2" id="KW-1185">Reference proteome</keyword>
<dbReference type="EMBL" id="DF973822">
    <property type="protein sequence ID" value="GAU40720.1"/>
    <property type="molecule type" value="Genomic_DNA"/>
</dbReference>
<dbReference type="AlphaFoldDB" id="A0A2Z6NVA0"/>
<dbReference type="Proteomes" id="UP000242715">
    <property type="component" value="Unassembled WGS sequence"/>
</dbReference>
<protein>
    <submittedName>
        <fullName evidence="1">Uncharacterized protein</fullName>
    </submittedName>
</protein>
<gene>
    <name evidence="1" type="ORF">TSUD_263700</name>
</gene>
<accession>A0A2Z6NVA0</accession>
<reference evidence="2" key="1">
    <citation type="journal article" date="2017" name="Front. Plant Sci.">
        <title>Climate Clever Clovers: New Paradigm to Reduce the Environmental Footprint of Ruminants by Breeding Low Methanogenic Forages Utilizing Haplotype Variation.</title>
        <authorList>
            <person name="Kaur P."/>
            <person name="Appels R."/>
            <person name="Bayer P.E."/>
            <person name="Keeble-Gagnere G."/>
            <person name="Wang J."/>
            <person name="Hirakawa H."/>
            <person name="Shirasawa K."/>
            <person name="Vercoe P."/>
            <person name="Stefanova K."/>
            <person name="Durmic Z."/>
            <person name="Nichols P."/>
            <person name="Revell C."/>
            <person name="Isobe S.N."/>
            <person name="Edwards D."/>
            <person name="Erskine W."/>
        </authorList>
    </citation>
    <scope>NUCLEOTIDE SEQUENCE [LARGE SCALE GENOMIC DNA]</scope>
    <source>
        <strain evidence="2">cv. Daliak</strain>
    </source>
</reference>